<feature type="compositionally biased region" description="Polar residues" evidence="1">
    <location>
        <begin position="92"/>
        <end position="111"/>
    </location>
</feature>
<dbReference type="Proteomes" id="UP000758603">
    <property type="component" value="Unassembled WGS sequence"/>
</dbReference>
<feature type="compositionally biased region" description="Polar residues" evidence="1">
    <location>
        <begin position="20"/>
        <end position="45"/>
    </location>
</feature>
<organism evidence="2 3">
    <name type="scientific">Truncatella angustata</name>
    <dbReference type="NCBI Taxonomy" id="152316"/>
    <lineage>
        <taxon>Eukaryota</taxon>
        <taxon>Fungi</taxon>
        <taxon>Dikarya</taxon>
        <taxon>Ascomycota</taxon>
        <taxon>Pezizomycotina</taxon>
        <taxon>Sordariomycetes</taxon>
        <taxon>Xylariomycetidae</taxon>
        <taxon>Amphisphaeriales</taxon>
        <taxon>Sporocadaceae</taxon>
        <taxon>Truncatella</taxon>
    </lineage>
</organism>
<name>A0A9P8UM32_9PEZI</name>
<comment type="caution">
    <text evidence="2">The sequence shown here is derived from an EMBL/GenBank/DDBJ whole genome shotgun (WGS) entry which is preliminary data.</text>
</comment>
<proteinExistence type="predicted"/>
<sequence>MGLWRRKPSASSSEGSNLSGTVTPVNSEEQELSKTTSRFSRTFGWSSKPKKPKPAPEDPVLDRPFTQQNLEHQALFENFTFNFGRRKLSHGGRSTTSGISPSASRNTSVDSNKLPLLYHDQHYGDRRDTHPKFSNSLANEAPKEVPGEESDGDIREHLTIAAPGPPFDTLSTRRNLS</sequence>
<dbReference type="EMBL" id="JAGPXC010000004">
    <property type="protein sequence ID" value="KAH6654571.1"/>
    <property type="molecule type" value="Genomic_DNA"/>
</dbReference>
<evidence type="ECO:0000313" key="3">
    <source>
        <dbReference type="Proteomes" id="UP000758603"/>
    </source>
</evidence>
<dbReference type="AlphaFoldDB" id="A0A9P8UM32"/>
<protein>
    <submittedName>
        <fullName evidence="2">Uncharacterized protein</fullName>
    </submittedName>
</protein>
<feature type="compositionally biased region" description="Basic and acidic residues" evidence="1">
    <location>
        <begin position="119"/>
        <end position="131"/>
    </location>
</feature>
<evidence type="ECO:0000313" key="2">
    <source>
        <dbReference type="EMBL" id="KAH6654571.1"/>
    </source>
</evidence>
<reference evidence="2" key="1">
    <citation type="journal article" date="2021" name="Nat. Commun.">
        <title>Genetic determinants of endophytism in the Arabidopsis root mycobiome.</title>
        <authorList>
            <person name="Mesny F."/>
            <person name="Miyauchi S."/>
            <person name="Thiergart T."/>
            <person name="Pickel B."/>
            <person name="Atanasova L."/>
            <person name="Karlsson M."/>
            <person name="Huettel B."/>
            <person name="Barry K.W."/>
            <person name="Haridas S."/>
            <person name="Chen C."/>
            <person name="Bauer D."/>
            <person name="Andreopoulos W."/>
            <person name="Pangilinan J."/>
            <person name="LaButti K."/>
            <person name="Riley R."/>
            <person name="Lipzen A."/>
            <person name="Clum A."/>
            <person name="Drula E."/>
            <person name="Henrissat B."/>
            <person name="Kohler A."/>
            <person name="Grigoriev I.V."/>
            <person name="Martin F.M."/>
            <person name="Hacquard S."/>
        </authorList>
    </citation>
    <scope>NUCLEOTIDE SEQUENCE</scope>
    <source>
        <strain evidence="2">MPI-SDFR-AT-0073</strain>
    </source>
</reference>
<dbReference type="RefSeq" id="XP_045958841.1">
    <property type="nucleotide sequence ID" value="XM_046095960.1"/>
</dbReference>
<feature type="compositionally biased region" description="Low complexity" evidence="1">
    <location>
        <begin position="9"/>
        <end position="19"/>
    </location>
</feature>
<feature type="region of interest" description="Disordered" evidence="1">
    <location>
        <begin position="1"/>
        <end position="71"/>
    </location>
</feature>
<gene>
    <name evidence="2" type="ORF">BKA67DRAFT_283424</name>
</gene>
<dbReference type="OrthoDB" id="4825861at2759"/>
<dbReference type="GeneID" id="70124853"/>
<evidence type="ECO:0000256" key="1">
    <source>
        <dbReference type="SAM" id="MobiDB-lite"/>
    </source>
</evidence>
<feature type="compositionally biased region" description="Basic and acidic residues" evidence="1">
    <location>
        <begin position="141"/>
        <end position="158"/>
    </location>
</feature>
<keyword evidence="3" id="KW-1185">Reference proteome</keyword>
<feature type="region of interest" description="Disordered" evidence="1">
    <location>
        <begin position="86"/>
        <end position="177"/>
    </location>
</feature>
<accession>A0A9P8UM32</accession>